<evidence type="ECO:0000313" key="3">
    <source>
        <dbReference type="Proteomes" id="UP000236311"/>
    </source>
</evidence>
<feature type="transmembrane region" description="Helical" evidence="1">
    <location>
        <begin position="174"/>
        <end position="194"/>
    </location>
</feature>
<gene>
    <name evidence="2" type="ORF">AMURIS_03911</name>
</gene>
<organism evidence="2 3">
    <name type="scientific">Acetatifactor muris</name>
    <dbReference type="NCBI Taxonomy" id="879566"/>
    <lineage>
        <taxon>Bacteria</taxon>
        <taxon>Bacillati</taxon>
        <taxon>Bacillota</taxon>
        <taxon>Clostridia</taxon>
        <taxon>Lachnospirales</taxon>
        <taxon>Lachnospiraceae</taxon>
        <taxon>Acetatifactor</taxon>
    </lineage>
</organism>
<keyword evidence="1" id="KW-0812">Transmembrane</keyword>
<dbReference type="NCBIfam" id="NF038403">
    <property type="entry name" value="perm_prefix_1"/>
    <property type="match status" value="1"/>
</dbReference>
<dbReference type="RefSeq" id="WP_146040125.1">
    <property type="nucleotide sequence ID" value="NZ_JANJZD010000032.1"/>
</dbReference>
<dbReference type="AlphaFoldDB" id="A0A2K4ZL93"/>
<dbReference type="OrthoDB" id="362167at2"/>
<keyword evidence="1" id="KW-0472">Membrane</keyword>
<keyword evidence="1" id="KW-1133">Transmembrane helix</keyword>
<keyword evidence="3" id="KW-1185">Reference proteome</keyword>
<dbReference type="InterPro" id="IPR047928">
    <property type="entry name" value="Perm_prefix_1"/>
</dbReference>
<feature type="transmembrane region" description="Helical" evidence="1">
    <location>
        <begin position="200"/>
        <end position="219"/>
    </location>
</feature>
<evidence type="ECO:0000256" key="1">
    <source>
        <dbReference type="SAM" id="Phobius"/>
    </source>
</evidence>
<protein>
    <submittedName>
        <fullName evidence="2">Uncharacterized protein</fullName>
    </submittedName>
</protein>
<evidence type="ECO:0000313" key="2">
    <source>
        <dbReference type="EMBL" id="SOY31176.1"/>
    </source>
</evidence>
<dbReference type="EMBL" id="OFSM01000022">
    <property type="protein sequence ID" value="SOY31176.1"/>
    <property type="molecule type" value="Genomic_DNA"/>
</dbReference>
<reference evidence="2 3" key="1">
    <citation type="submission" date="2018-01" db="EMBL/GenBank/DDBJ databases">
        <authorList>
            <person name="Gaut B.S."/>
            <person name="Morton B.R."/>
            <person name="Clegg M.T."/>
            <person name="Duvall M.R."/>
        </authorList>
    </citation>
    <scope>NUCLEOTIDE SEQUENCE [LARGE SCALE GENOMIC DNA]</scope>
    <source>
        <strain evidence="2">GP69</strain>
    </source>
</reference>
<accession>A0A2K4ZL93</accession>
<dbReference type="Proteomes" id="UP000236311">
    <property type="component" value="Unassembled WGS sequence"/>
</dbReference>
<sequence length="225" mass="25892">MKERIRKHIDGLFKDAPKTRKAMELKEEMIQNTLEKYQDLIGEGYQEEDAYQNVVNSIGDVTELFGELEEKNLLNLPEDLRRRRAMLKTIAVGLYIFAGAMFITGMVVVDFYFYMMQEAGMLVFVATICLCIPPTCMLVYAANMYPAFSKKEENLVETYKEAVHARNKRKAVKVSMGVTIWIVTITIYFIISFATCKWEVTWITFLIGACAQAISELVFNLRRSD</sequence>
<feature type="transmembrane region" description="Helical" evidence="1">
    <location>
        <begin position="121"/>
        <end position="142"/>
    </location>
</feature>
<proteinExistence type="predicted"/>
<feature type="transmembrane region" description="Helical" evidence="1">
    <location>
        <begin position="90"/>
        <end position="115"/>
    </location>
</feature>
<name>A0A2K4ZL93_9FIRM</name>